<organism evidence="2">
    <name type="scientific">marine metagenome</name>
    <dbReference type="NCBI Taxonomy" id="408172"/>
    <lineage>
        <taxon>unclassified sequences</taxon>
        <taxon>metagenomes</taxon>
        <taxon>ecological metagenomes</taxon>
    </lineage>
</organism>
<dbReference type="InterPro" id="IPR053135">
    <property type="entry name" value="AKR2_Oxidoreductase"/>
</dbReference>
<protein>
    <recommendedName>
        <fullName evidence="1">NADP-dependent oxidoreductase domain-containing protein</fullName>
    </recommendedName>
</protein>
<feature type="domain" description="NADP-dependent oxidoreductase" evidence="1">
    <location>
        <begin position="5"/>
        <end position="236"/>
    </location>
</feature>
<evidence type="ECO:0000313" key="2">
    <source>
        <dbReference type="EMBL" id="SVD05229.1"/>
    </source>
</evidence>
<accession>A0A382S5S7</accession>
<dbReference type="InterPro" id="IPR023210">
    <property type="entry name" value="NADP_OxRdtase_dom"/>
</dbReference>
<evidence type="ECO:0000259" key="1">
    <source>
        <dbReference type="Pfam" id="PF00248"/>
    </source>
</evidence>
<dbReference type="PANTHER" id="PTHR43312">
    <property type="entry name" value="D-THREO-ALDOSE 1-DEHYDROGENASE"/>
    <property type="match status" value="1"/>
</dbReference>
<dbReference type="PANTHER" id="PTHR43312:SF1">
    <property type="entry name" value="NADP-DEPENDENT OXIDOREDUCTASE DOMAIN-CONTAINING PROTEIN"/>
    <property type="match status" value="1"/>
</dbReference>
<dbReference type="EMBL" id="UINC01126628">
    <property type="protein sequence ID" value="SVD05229.1"/>
    <property type="molecule type" value="Genomic_DNA"/>
</dbReference>
<dbReference type="InterPro" id="IPR036812">
    <property type="entry name" value="NAD(P)_OxRdtase_dom_sf"/>
</dbReference>
<gene>
    <name evidence="2" type="ORF">METZ01_LOCUS358083</name>
</gene>
<name>A0A382S5S7_9ZZZZ</name>
<sequence>KEVKHEHKDRIIVATKVGLGGDGIRDFSVSSLRNQIESSLTKIDVDCIDILQLNKPAVKDLEDGQLFKLLENLKKEGKIRYAGVVVGTTNTGYQFIKSGVVDCLQVMYNLLYQETEGLIEQANQEGLGVIIRSPLNNGLLSGTYTPQQNFDANDERAEYFSGPLFAQRLARLKNIQESLGVPNKSLLRFSIRFILSNKNISSVIPGFSKVSQIEQCLNIEENWLPFKPDELLRIQSTVSSHMKGCDFIFQN</sequence>
<feature type="non-terminal residue" evidence="2">
    <location>
        <position position="1"/>
    </location>
</feature>
<proteinExistence type="predicted"/>
<dbReference type="Gene3D" id="3.20.20.100">
    <property type="entry name" value="NADP-dependent oxidoreductase domain"/>
    <property type="match status" value="1"/>
</dbReference>
<dbReference type="SUPFAM" id="SSF51430">
    <property type="entry name" value="NAD(P)-linked oxidoreductase"/>
    <property type="match status" value="1"/>
</dbReference>
<dbReference type="AlphaFoldDB" id="A0A382S5S7"/>
<reference evidence="2" key="1">
    <citation type="submission" date="2018-05" db="EMBL/GenBank/DDBJ databases">
        <authorList>
            <person name="Lanie J.A."/>
            <person name="Ng W.-L."/>
            <person name="Kazmierczak K.M."/>
            <person name="Andrzejewski T.M."/>
            <person name="Davidsen T.M."/>
            <person name="Wayne K.J."/>
            <person name="Tettelin H."/>
            <person name="Glass J.I."/>
            <person name="Rusch D."/>
            <person name="Podicherti R."/>
            <person name="Tsui H.-C.T."/>
            <person name="Winkler M.E."/>
        </authorList>
    </citation>
    <scope>NUCLEOTIDE SEQUENCE</scope>
</reference>
<dbReference type="Pfam" id="PF00248">
    <property type="entry name" value="Aldo_ket_red"/>
    <property type="match status" value="1"/>
</dbReference>